<accession>A0ABX0XNQ7</accession>
<gene>
    <name evidence="1" type="ORF">GGR88_001800</name>
</gene>
<proteinExistence type="predicted"/>
<reference evidence="1 2" key="1">
    <citation type="submission" date="2020-03" db="EMBL/GenBank/DDBJ databases">
        <title>Genomic Encyclopedia of Type Strains, Phase IV (KMG-IV): sequencing the most valuable type-strain genomes for metagenomic binning, comparative biology and taxonomic classification.</title>
        <authorList>
            <person name="Goeker M."/>
        </authorList>
    </citation>
    <scope>NUCLEOTIDE SEQUENCE [LARGE SCALE GENOMIC DNA]</scope>
    <source>
        <strain evidence="1 2">DSM 27651</strain>
    </source>
</reference>
<dbReference type="Proteomes" id="UP000734218">
    <property type="component" value="Unassembled WGS sequence"/>
</dbReference>
<dbReference type="RefSeq" id="WP_167954180.1">
    <property type="nucleotide sequence ID" value="NZ_JAATJE010000001.1"/>
</dbReference>
<comment type="caution">
    <text evidence="1">The sequence shown here is derived from an EMBL/GenBank/DDBJ whole genome shotgun (WGS) entry which is preliminary data.</text>
</comment>
<name>A0ABX0XNQ7_9SPHN</name>
<organism evidence="1 2">
    <name type="scientific">Sphingomonas jejuensis</name>
    <dbReference type="NCBI Taxonomy" id="904715"/>
    <lineage>
        <taxon>Bacteria</taxon>
        <taxon>Pseudomonadati</taxon>
        <taxon>Pseudomonadota</taxon>
        <taxon>Alphaproteobacteria</taxon>
        <taxon>Sphingomonadales</taxon>
        <taxon>Sphingomonadaceae</taxon>
        <taxon>Sphingomonas</taxon>
    </lineage>
</organism>
<evidence type="ECO:0000313" key="1">
    <source>
        <dbReference type="EMBL" id="NJC34326.1"/>
    </source>
</evidence>
<sequence>MMERRGPDPAVAVMREIRRRVPDAELVTARQRPWASVTYSGVQLSMVLTSGQAGPVDRLMLDLPEMDWRLPGHIMADVAGALESGAGGTVTVRIEALVLAQE</sequence>
<protein>
    <submittedName>
        <fullName evidence="1">Uncharacterized protein</fullName>
    </submittedName>
</protein>
<dbReference type="EMBL" id="JAATJE010000001">
    <property type="protein sequence ID" value="NJC34326.1"/>
    <property type="molecule type" value="Genomic_DNA"/>
</dbReference>
<keyword evidence="2" id="KW-1185">Reference proteome</keyword>
<evidence type="ECO:0000313" key="2">
    <source>
        <dbReference type="Proteomes" id="UP000734218"/>
    </source>
</evidence>